<evidence type="ECO:0000256" key="1">
    <source>
        <dbReference type="ARBA" id="ARBA00022737"/>
    </source>
</evidence>
<keyword evidence="4" id="KW-1185">Reference proteome</keyword>
<dbReference type="Pfam" id="PF13041">
    <property type="entry name" value="PPR_2"/>
    <property type="match status" value="1"/>
</dbReference>
<dbReference type="EMBL" id="WJXA01000001">
    <property type="protein sequence ID" value="KAF7152841.1"/>
    <property type="molecule type" value="Genomic_DNA"/>
</dbReference>
<dbReference type="OrthoDB" id="185373at2759"/>
<dbReference type="Gene3D" id="1.25.40.10">
    <property type="entry name" value="Tetratricopeptide repeat domain"/>
    <property type="match status" value="1"/>
</dbReference>
<proteinExistence type="predicted"/>
<comment type="caution">
    <text evidence="3">The sequence shown here is derived from an EMBL/GenBank/DDBJ whole genome shotgun (WGS) entry which is preliminary data.</text>
</comment>
<evidence type="ECO:0000256" key="2">
    <source>
        <dbReference type="PROSITE-ProRule" id="PRU00708"/>
    </source>
</evidence>
<gene>
    <name evidence="3" type="ORF">RHSIM_Rhsim01G0140000</name>
</gene>
<evidence type="ECO:0000313" key="4">
    <source>
        <dbReference type="Proteomes" id="UP000626092"/>
    </source>
</evidence>
<evidence type="ECO:0000313" key="3">
    <source>
        <dbReference type="EMBL" id="KAF7152841.1"/>
    </source>
</evidence>
<evidence type="ECO:0008006" key="5">
    <source>
        <dbReference type="Google" id="ProtNLM"/>
    </source>
</evidence>
<feature type="repeat" description="PPR" evidence="2">
    <location>
        <begin position="126"/>
        <end position="160"/>
    </location>
</feature>
<keyword evidence="1" id="KW-0677">Repeat</keyword>
<sequence>MPPPKPLRVFTFFGRGGDSANSRGGSKAVPPPSLLIERLAFEIKGIEKLDALWFTTQKSSPDSKQRGERERERVLNSCEVQRQDSEEARSQLLITSLQGFLEFNQMKEVSGCEPGISTRRKWVSPNLETYNVLVKISGKKLRFSEVRELLEWMCVWGLKPDVVSYSMFKVLTIENNSDLALRSSANH</sequence>
<protein>
    <recommendedName>
        <fullName evidence="5">Pentatricopeptide repeat-containing protein</fullName>
    </recommendedName>
</protein>
<reference evidence="3" key="1">
    <citation type="submission" date="2019-11" db="EMBL/GenBank/DDBJ databases">
        <authorList>
            <person name="Liu Y."/>
            <person name="Hou J."/>
            <person name="Li T.-Q."/>
            <person name="Guan C.-H."/>
            <person name="Wu X."/>
            <person name="Wu H.-Z."/>
            <person name="Ling F."/>
            <person name="Zhang R."/>
            <person name="Shi X.-G."/>
            <person name="Ren J.-P."/>
            <person name="Chen E.-F."/>
            <person name="Sun J.-M."/>
        </authorList>
    </citation>
    <scope>NUCLEOTIDE SEQUENCE</scope>
    <source>
        <strain evidence="3">Adult_tree_wgs_1</strain>
        <tissue evidence="3">Leaves</tissue>
    </source>
</reference>
<name>A0A834HI61_RHOSS</name>
<dbReference type="InterPro" id="IPR002885">
    <property type="entry name" value="PPR_rpt"/>
</dbReference>
<dbReference type="PROSITE" id="PS51375">
    <property type="entry name" value="PPR"/>
    <property type="match status" value="1"/>
</dbReference>
<dbReference type="Proteomes" id="UP000626092">
    <property type="component" value="Unassembled WGS sequence"/>
</dbReference>
<dbReference type="AlphaFoldDB" id="A0A834HI61"/>
<organism evidence="3 4">
    <name type="scientific">Rhododendron simsii</name>
    <name type="common">Sims's rhododendron</name>
    <dbReference type="NCBI Taxonomy" id="118357"/>
    <lineage>
        <taxon>Eukaryota</taxon>
        <taxon>Viridiplantae</taxon>
        <taxon>Streptophyta</taxon>
        <taxon>Embryophyta</taxon>
        <taxon>Tracheophyta</taxon>
        <taxon>Spermatophyta</taxon>
        <taxon>Magnoliopsida</taxon>
        <taxon>eudicotyledons</taxon>
        <taxon>Gunneridae</taxon>
        <taxon>Pentapetalae</taxon>
        <taxon>asterids</taxon>
        <taxon>Ericales</taxon>
        <taxon>Ericaceae</taxon>
        <taxon>Ericoideae</taxon>
        <taxon>Rhodoreae</taxon>
        <taxon>Rhododendron</taxon>
    </lineage>
</organism>
<accession>A0A834HI61</accession>
<dbReference type="InterPro" id="IPR011990">
    <property type="entry name" value="TPR-like_helical_dom_sf"/>
</dbReference>